<dbReference type="GO" id="GO:0004500">
    <property type="term" value="F:dopamine beta-monooxygenase activity"/>
    <property type="evidence" value="ECO:0007669"/>
    <property type="project" value="UniProtKB-EC"/>
</dbReference>
<keyword evidence="1" id="KW-0560">Oxidoreductase</keyword>
<reference evidence="1" key="1">
    <citation type="submission" date="2021-03" db="EMBL/GenBank/DDBJ databases">
        <authorList>
            <person name="Bekaert M."/>
        </authorList>
    </citation>
    <scope>NUCLEOTIDE SEQUENCE</scope>
</reference>
<gene>
    <name evidence="1" type="ORF">MEDL_6810</name>
</gene>
<dbReference type="InterPro" id="IPR036939">
    <property type="entry name" value="Cu2_ascorb_mOase_N_sf"/>
</dbReference>
<evidence type="ECO:0000313" key="2">
    <source>
        <dbReference type="Proteomes" id="UP000683360"/>
    </source>
</evidence>
<name>A0A8S3Q8D1_MYTED</name>
<dbReference type="OrthoDB" id="6158468at2759"/>
<proteinExistence type="predicted"/>
<keyword evidence="2" id="KW-1185">Reference proteome</keyword>
<organism evidence="1 2">
    <name type="scientific">Mytilus edulis</name>
    <name type="common">Blue mussel</name>
    <dbReference type="NCBI Taxonomy" id="6550"/>
    <lineage>
        <taxon>Eukaryota</taxon>
        <taxon>Metazoa</taxon>
        <taxon>Spiralia</taxon>
        <taxon>Lophotrochozoa</taxon>
        <taxon>Mollusca</taxon>
        <taxon>Bivalvia</taxon>
        <taxon>Autobranchia</taxon>
        <taxon>Pteriomorphia</taxon>
        <taxon>Mytilida</taxon>
        <taxon>Mytiloidea</taxon>
        <taxon>Mytilidae</taxon>
        <taxon>Mytilinae</taxon>
        <taxon>Mytilus</taxon>
    </lineage>
</organism>
<dbReference type="EMBL" id="CAJPWZ010000366">
    <property type="protein sequence ID" value="CAG2191582.1"/>
    <property type="molecule type" value="Genomic_DNA"/>
</dbReference>
<dbReference type="Proteomes" id="UP000683360">
    <property type="component" value="Unassembled WGS sequence"/>
</dbReference>
<dbReference type="PANTHER" id="PTHR10157:SF23">
    <property type="entry name" value="MOXD1 HOMOLOG 1"/>
    <property type="match status" value="1"/>
</dbReference>
<dbReference type="AlphaFoldDB" id="A0A8S3Q8D1"/>
<evidence type="ECO:0000313" key="1">
    <source>
        <dbReference type="EMBL" id="CAG2191582.1"/>
    </source>
</evidence>
<dbReference type="GO" id="GO:0005507">
    <property type="term" value="F:copper ion binding"/>
    <property type="evidence" value="ECO:0007669"/>
    <property type="project" value="InterPro"/>
</dbReference>
<comment type="caution">
    <text evidence="1">The sequence shown here is derived from an EMBL/GenBank/DDBJ whole genome shotgun (WGS) entry which is preliminary data.</text>
</comment>
<dbReference type="Gene3D" id="2.60.120.310">
    <property type="entry name" value="Copper type II, ascorbate-dependent monooxygenase, N-terminal domain"/>
    <property type="match status" value="1"/>
</dbReference>
<dbReference type="InterPro" id="IPR008977">
    <property type="entry name" value="PHM/PNGase_F_dom_sf"/>
</dbReference>
<dbReference type="InterPro" id="IPR000945">
    <property type="entry name" value="DBH-like"/>
</dbReference>
<dbReference type="PANTHER" id="PTHR10157">
    <property type="entry name" value="DOPAMINE BETA HYDROXYLASE RELATED"/>
    <property type="match status" value="1"/>
</dbReference>
<accession>A0A8S3Q8D1</accession>
<protein>
    <submittedName>
        <fullName evidence="1">DBH</fullName>
        <ecNumber evidence="1">1.14.17.1</ecNumber>
    </submittedName>
</protein>
<dbReference type="SUPFAM" id="SSF49742">
    <property type="entry name" value="PHM/PNGase F"/>
    <property type="match status" value="2"/>
</dbReference>
<sequence>MPAEAGVRIGIKGFRQVMVAFQYYNPTRRQGYTDSSGMTLYYTPKLRRFDAGVSPLEVTHFSVPPGRESFEVVSACPGDCTVLQVASPIYIVLGMNHMHRLADNIKKFHELRLMPEGIYVCIENLNERSGIAQSFIDHKVCWHKYCNLKLNKTKLNRAEKRTSHERIDDKATSSKRKLDIAFLFSSQ</sequence>
<dbReference type="EC" id="1.14.17.1" evidence="1"/>